<dbReference type="GO" id="GO:0071949">
    <property type="term" value="F:FAD binding"/>
    <property type="evidence" value="ECO:0007669"/>
    <property type="project" value="TreeGrafter"/>
</dbReference>
<protein>
    <submittedName>
        <fullName evidence="6">(6-4)DNA photolyase</fullName>
    </submittedName>
</protein>
<dbReference type="GO" id="GO:0003677">
    <property type="term" value="F:DNA binding"/>
    <property type="evidence" value="ECO:0007669"/>
    <property type="project" value="TreeGrafter"/>
</dbReference>
<comment type="similarity">
    <text evidence="2">Belongs to the DNA photolyase class-1 family.</text>
</comment>
<dbReference type="PANTHER" id="PTHR11455">
    <property type="entry name" value="CRYPTOCHROME"/>
    <property type="match status" value="1"/>
</dbReference>
<evidence type="ECO:0000313" key="6">
    <source>
        <dbReference type="EMBL" id="GEU32426.1"/>
    </source>
</evidence>
<keyword evidence="3" id="KW-0285">Flavoprotein</keyword>
<dbReference type="GO" id="GO:0003904">
    <property type="term" value="F:deoxyribodipyrimidine photo-lyase activity"/>
    <property type="evidence" value="ECO:0007669"/>
    <property type="project" value="TreeGrafter"/>
</dbReference>
<keyword evidence="6" id="KW-0456">Lyase</keyword>
<dbReference type="GO" id="GO:0032922">
    <property type="term" value="P:circadian regulation of gene expression"/>
    <property type="evidence" value="ECO:0007669"/>
    <property type="project" value="TreeGrafter"/>
</dbReference>
<evidence type="ECO:0000256" key="1">
    <source>
        <dbReference type="ARBA" id="ARBA00001974"/>
    </source>
</evidence>
<dbReference type="SUPFAM" id="SSF48173">
    <property type="entry name" value="Cryptochrome/photolyase FAD-binding domain"/>
    <property type="match status" value="1"/>
</dbReference>
<dbReference type="AlphaFoldDB" id="A0A6L2J6E5"/>
<dbReference type="GO" id="GO:0005737">
    <property type="term" value="C:cytoplasm"/>
    <property type="evidence" value="ECO:0007669"/>
    <property type="project" value="TreeGrafter"/>
</dbReference>
<keyword evidence="4" id="KW-0274">FAD</keyword>
<dbReference type="GO" id="GO:0043153">
    <property type="term" value="P:entrainment of circadian clock by photoperiod"/>
    <property type="evidence" value="ECO:0007669"/>
    <property type="project" value="TreeGrafter"/>
</dbReference>
<dbReference type="PANTHER" id="PTHR11455:SF9">
    <property type="entry name" value="CRYPTOCHROME CIRCADIAN CLOCK 5 ISOFORM X1"/>
    <property type="match status" value="1"/>
</dbReference>
<feature type="domain" description="Cryptochrome/DNA photolyase FAD-binding" evidence="5">
    <location>
        <begin position="14"/>
        <end position="92"/>
    </location>
</feature>
<comment type="cofactor">
    <cofactor evidence="1">
        <name>FAD</name>
        <dbReference type="ChEBI" id="CHEBI:57692"/>
    </cofactor>
</comment>
<dbReference type="Gene3D" id="1.10.579.10">
    <property type="entry name" value="DNA Cyclobutane Dipyrimidine Photolyase, subunit A, domain 3"/>
    <property type="match status" value="1"/>
</dbReference>
<name>A0A6L2J6E5_TANCI</name>
<sequence length="111" mass="12594">MEIGYGSHVHRFSTSQFHHIYSPITFGKKYDPSGAYIRHFLPVLKDMPKEYTYEPWTAPLSVQAKANCVIGKDYLKPIISHDVASKECKRKIGAAYELNKKTNGAVSDEDM</sequence>
<proteinExistence type="inferred from homology"/>
<dbReference type="EMBL" id="BKCJ010000353">
    <property type="protein sequence ID" value="GEU32426.1"/>
    <property type="molecule type" value="Genomic_DNA"/>
</dbReference>
<dbReference type="InterPro" id="IPR036134">
    <property type="entry name" value="Crypto/Photolyase_FAD-like_sf"/>
</dbReference>
<dbReference type="InterPro" id="IPR002081">
    <property type="entry name" value="Cryptochrome/DNA_photolyase_1"/>
</dbReference>
<evidence type="ECO:0000256" key="2">
    <source>
        <dbReference type="ARBA" id="ARBA00005862"/>
    </source>
</evidence>
<dbReference type="GO" id="GO:0005634">
    <property type="term" value="C:nucleus"/>
    <property type="evidence" value="ECO:0007669"/>
    <property type="project" value="TreeGrafter"/>
</dbReference>
<organism evidence="6">
    <name type="scientific">Tanacetum cinerariifolium</name>
    <name type="common">Dalmatian daisy</name>
    <name type="synonym">Chrysanthemum cinerariifolium</name>
    <dbReference type="NCBI Taxonomy" id="118510"/>
    <lineage>
        <taxon>Eukaryota</taxon>
        <taxon>Viridiplantae</taxon>
        <taxon>Streptophyta</taxon>
        <taxon>Embryophyta</taxon>
        <taxon>Tracheophyta</taxon>
        <taxon>Spermatophyta</taxon>
        <taxon>Magnoliopsida</taxon>
        <taxon>eudicotyledons</taxon>
        <taxon>Gunneridae</taxon>
        <taxon>Pentapetalae</taxon>
        <taxon>asterids</taxon>
        <taxon>campanulids</taxon>
        <taxon>Asterales</taxon>
        <taxon>Asteraceae</taxon>
        <taxon>Asteroideae</taxon>
        <taxon>Anthemideae</taxon>
        <taxon>Anthemidinae</taxon>
        <taxon>Tanacetum</taxon>
    </lineage>
</organism>
<evidence type="ECO:0000259" key="5">
    <source>
        <dbReference type="Pfam" id="PF03441"/>
    </source>
</evidence>
<comment type="caution">
    <text evidence="6">The sequence shown here is derived from an EMBL/GenBank/DDBJ whole genome shotgun (WGS) entry which is preliminary data.</text>
</comment>
<reference evidence="6" key="1">
    <citation type="journal article" date="2019" name="Sci. Rep.">
        <title>Draft genome of Tanacetum cinerariifolium, the natural source of mosquito coil.</title>
        <authorList>
            <person name="Yamashiro T."/>
            <person name="Shiraishi A."/>
            <person name="Satake H."/>
            <person name="Nakayama K."/>
        </authorList>
    </citation>
    <scope>NUCLEOTIDE SEQUENCE</scope>
</reference>
<evidence type="ECO:0000256" key="4">
    <source>
        <dbReference type="ARBA" id="ARBA00022827"/>
    </source>
</evidence>
<dbReference type="InterPro" id="IPR005101">
    <property type="entry name" value="Cryptochr/Photolyase_FAD-bd"/>
</dbReference>
<dbReference type="Pfam" id="PF03441">
    <property type="entry name" value="FAD_binding_7"/>
    <property type="match status" value="1"/>
</dbReference>
<gene>
    <name evidence="6" type="ORF">Tci_004404</name>
</gene>
<evidence type="ECO:0000256" key="3">
    <source>
        <dbReference type="ARBA" id="ARBA00022630"/>
    </source>
</evidence>
<accession>A0A6L2J6E5</accession>